<evidence type="ECO:0000259" key="2">
    <source>
        <dbReference type="PROSITE" id="PS51391"/>
    </source>
</evidence>
<dbReference type="Pfam" id="PF12243">
    <property type="entry name" value="CTK3"/>
    <property type="match status" value="1"/>
</dbReference>
<dbReference type="Gene3D" id="1.25.40.90">
    <property type="match status" value="1"/>
</dbReference>
<evidence type="ECO:0000313" key="3">
    <source>
        <dbReference type="EMBL" id="KAK0556973.1"/>
    </source>
</evidence>
<dbReference type="AlphaFoldDB" id="A0AAN6JTK9"/>
<dbReference type="PANTHER" id="PTHR28291">
    <property type="entry name" value="CTD KINASE SUBUNIT GAMMA"/>
    <property type="match status" value="1"/>
</dbReference>
<dbReference type="PANTHER" id="PTHR28291:SF1">
    <property type="entry name" value="CTD KINASE SUBUNIT GAMMA"/>
    <property type="match status" value="1"/>
</dbReference>
<feature type="region of interest" description="Disordered" evidence="1">
    <location>
        <begin position="244"/>
        <end position="290"/>
    </location>
</feature>
<keyword evidence="4" id="KW-1185">Reference proteome</keyword>
<proteinExistence type="predicted"/>
<dbReference type="Pfam" id="PF12350">
    <property type="entry name" value="CTK3_C"/>
    <property type="match status" value="1"/>
</dbReference>
<dbReference type="InterPro" id="IPR024638">
    <property type="entry name" value="Ctk3_N"/>
</dbReference>
<dbReference type="Proteomes" id="UP001176517">
    <property type="component" value="Unassembled WGS sequence"/>
</dbReference>
<feature type="region of interest" description="Disordered" evidence="1">
    <location>
        <begin position="312"/>
        <end position="392"/>
    </location>
</feature>
<sequence length="590" mass="60778">MDPFQIRMDFSSQLRRLQASQASIQKVLSFMSKHASRASDDLWDCIVIETSKASLNARLNILFLIDALVRGAPDDSSSSSGPSASGSQQDGGDGTGPGLSPVVLAAFLPLISRDLIALVDHIVPLTSDGVRLNLASTREVVSLWSSSANLTPAVLTHILARLDSKREQLKALPPAERAASESFSKNEILQRIEEDRERQKRLRERSWILPPKTYVNAIPHPVVASAATGASSTSTSSASTATTAATASAANDPSSASKKRPRGSIGGASASTAASSSSTPVGAGTSSTSAASSANNAALARDPLAALYGDSNPISSASTSTAGASTLGGRKSSSLGTGSGSPLTPAKRKANGSLISSTSSTSASGRSSSHPILLDGSSSQQTRPQAAPVAASRDALQIEMGDMWETTSDLNEDDFEGFAEEDGAGGVALAVANAAAANAAAAVATARAAAAEANGHGPKDRSEGAGAPHIVAAPPPIIPRWWGSRAIYIQRFRQRENSIAKQQHQQKAAASPAQGSLDALGPRIGSLPPTSAYAQQRGSSISQQQPQQLSSASRDPRPSAAQPSQQPRRDYGPNSTSFMGPPAMSARSHR</sequence>
<dbReference type="EMBL" id="JAPDMZ010000009">
    <property type="protein sequence ID" value="KAK0556973.1"/>
    <property type="molecule type" value="Genomic_DNA"/>
</dbReference>
<dbReference type="GO" id="GO:0070692">
    <property type="term" value="C:CTDK-1 complex"/>
    <property type="evidence" value="ECO:0007669"/>
    <property type="project" value="InterPro"/>
</dbReference>
<feature type="compositionally biased region" description="Low complexity" evidence="1">
    <location>
        <begin position="267"/>
        <end position="290"/>
    </location>
</feature>
<feature type="compositionally biased region" description="Low complexity" evidence="1">
    <location>
        <begin position="535"/>
        <end position="566"/>
    </location>
</feature>
<dbReference type="InterPro" id="IPR008942">
    <property type="entry name" value="ENTH_VHS"/>
</dbReference>
<reference evidence="3" key="1">
    <citation type="journal article" date="2023" name="PhytoFront">
        <title>Draft Genome Resources of Seven Strains of Tilletia horrida, Causal Agent of Kernel Smut of Rice.</title>
        <authorList>
            <person name="Khanal S."/>
            <person name="Antony Babu S."/>
            <person name="Zhou X.G."/>
        </authorList>
    </citation>
    <scope>NUCLEOTIDE SEQUENCE</scope>
    <source>
        <strain evidence="3">TX6</strain>
    </source>
</reference>
<dbReference type="GO" id="GO:0045943">
    <property type="term" value="P:positive regulation of transcription by RNA polymerase I"/>
    <property type="evidence" value="ECO:0007669"/>
    <property type="project" value="TreeGrafter"/>
</dbReference>
<dbReference type="InterPro" id="IPR006569">
    <property type="entry name" value="CID_dom"/>
</dbReference>
<feature type="compositionally biased region" description="Low complexity" evidence="1">
    <location>
        <begin position="244"/>
        <end position="256"/>
    </location>
</feature>
<feature type="compositionally biased region" description="Low complexity" evidence="1">
    <location>
        <begin position="74"/>
        <end position="88"/>
    </location>
</feature>
<comment type="caution">
    <text evidence="3">The sequence shown here is derived from an EMBL/GenBank/DDBJ whole genome shotgun (WGS) entry which is preliminary data.</text>
</comment>
<name>A0AAN6JTK9_9BASI</name>
<dbReference type="GO" id="GO:0032786">
    <property type="term" value="P:positive regulation of DNA-templated transcription, elongation"/>
    <property type="evidence" value="ECO:0007669"/>
    <property type="project" value="InterPro"/>
</dbReference>
<feature type="compositionally biased region" description="Low complexity" evidence="1">
    <location>
        <begin position="500"/>
        <end position="514"/>
    </location>
</feature>
<dbReference type="InterPro" id="IPR024637">
    <property type="entry name" value="Ctk3_C"/>
</dbReference>
<feature type="domain" description="CID" evidence="2">
    <location>
        <begin position="2"/>
        <end position="166"/>
    </location>
</feature>
<dbReference type="InterPro" id="IPR042326">
    <property type="entry name" value="Ctk3"/>
</dbReference>
<feature type="region of interest" description="Disordered" evidence="1">
    <location>
        <begin position="74"/>
        <end position="95"/>
    </location>
</feature>
<gene>
    <name evidence="3" type="ORF">OC846_000817</name>
</gene>
<dbReference type="PROSITE" id="PS51391">
    <property type="entry name" value="CID"/>
    <property type="match status" value="1"/>
</dbReference>
<protein>
    <recommendedName>
        <fullName evidence="2">CID domain-containing protein</fullName>
    </recommendedName>
</protein>
<evidence type="ECO:0000313" key="4">
    <source>
        <dbReference type="Proteomes" id="UP001176517"/>
    </source>
</evidence>
<organism evidence="3 4">
    <name type="scientific">Tilletia horrida</name>
    <dbReference type="NCBI Taxonomy" id="155126"/>
    <lineage>
        <taxon>Eukaryota</taxon>
        <taxon>Fungi</taxon>
        <taxon>Dikarya</taxon>
        <taxon>Basidiomycota</taxon>
        <taxon>Ustilaginomycotina</taxon>
        <taxon>Exobasidiomycetes</taxon>
        <taxon>Tilletiales</taxon>
        <taxon>Tilletiaceae</taxon>
        <taxon>Tilletia</taxon>
    </lineage>
</organism>
<accession>A0AAN6JTK9</accession>
<feature type="compositionally biased region" description="Low complexity" evidence="1">
    <location>
        <begin position="353"/>
        <end position="369"/>
    </location>
</feature>
<feature type="compositionally biased region" description="Low complexity" evidence="1">
    <location>
        <begin position="315"/>
        <end position="344"/>
    </location>
</feature>
<feature type="region of interest" description="Disordered" evidence="1">
    <location>
        <begin position="498"/>
        <end position="590"/>
    </location>
</feature>
<evidence type="ECO:0000256" key="1">
    <source>
        <dbReference type="SAM" id="MobiDB-lite"/>
    </source>
</evidence>